<reference evidence="2" key="1">
    <citation type="submission" date="2023-03" db="EMBL/GenBank/DDBJ databases">
        <title>Massive genome expansion in bonnet fungi (Mycena s.s.) driven by repeated elements and novel gene families across ecological guilds.</title>
        <authorList>
            <consortium name="Lawrence Berkeley National Laboratory"/>
            <person name="Harder C.B."/>
            <person name="Miyauchi S."/>
            <person name="Viragh M."/>
            <person name="Kuo A."/>
            <person name="Thoen E."/>
            <person name="Andreopoulos B."/>
            <person name="Lu D."/>
            <person name="Skrede I."/>
            <person name="Drula E."/>
            <person name="Henrissat B."/>
            <person name="Morin E."/>
            <person name="Kohler A."/>
            <person name="Barry K."/>
            <person name="LaButti K."/>
            <person name="Morin E."/>
            <person name="Salamov A."/>
            <person name="Lipzen A."/>
            <person name="Mereny Z."/>
            <person name="Hegedus B."/>
            <person name="Baldrian P."/>
            <person name="Stursova M."/>
            <person name="Weitz H."/>
            <person name="Taylor A."/>
            <person name="Grigoriev I.V."/>
            <person name="Nagy L.G."/>
            <person name="Martin F."/>
            <person name="Kauserud H."/>
        </authorList>
    </citation>
    <scope>NUCLEOTIDE SEQUENCE</scope>
    <source>
        <strain evidence="2">9144</strain>
    </source>
</reference>
<proteinExistence type="predicted"/>
<evidence type="ECO:0000313" key="3">
    <source>
        <dbReference type="Proteomes" id="UP001219525"/>
    </source>
</evidence>
<protein>
    <submittedName>
        <fullName evidence="2">Uncharacterized protein</fullName>
    </submittedName>
</protein>
<evidence type="ECO:0000256" key="1">
    <source>
        <dbReference type="SAM" id="MobiDB-lite"/>
    </source>
</evidence>
<dbReference type="AlphaFoldDB" id="A0AAD6VA02"/>
<dbReference type="EMBL" id="JARJCW010000038">
    <property type="protein sequence ID" value="KAJ7206878.1"/>
    <property type="molecule type" value="Genomic_DNA"/>
</dbReference>
<comment type="caution">
    <text evidence="2">The sequence shown here is derived from an EMBL/GenBank/DDBJ whole genome shotgun (WGS) entry which is preliminary data.</text>
</comment>
<feature type="compositionally biased region" description="Acidic residues" evidence="1">
    <location>
        <begin position="575"/>
        <end position="587"/>
    </location>
</feature>
<dbReference type="Proteomes" id="UP001219525">
    <property type="component" value="Unassembled WGS sequence"/>
</dbReference>
<gene>
    <name evidence="2" type="ORF">GGX14DRAFT_396812</name>
</gene>
<accession>A0AAD6VA02</accession>
<feature type="region of interest" description="Disordered" evidence="1">
    <location>
        <begin position="563"/>
        <end position="588"/>
    </location>
</feature>
<organism evidence="2 3">
    <name type="scientific">Mycena pura</name>
    <dbReference type="NCBI Taxonomy" id="153505"/>
    <lineage>
        <taxon>Eukaryota</taxon>
        <taxon>Fungi</taxon>
        <taxon>Dikarya</taxon>
        <taxon>Basidiomycota</taxon>
        <taxon>Agaricomycotina</taxon>
        <taxon>Agaricomycetes</taxon>
        <taxon>Agaricomycetidae</taxon>
        <taxon>Agaricales</taxon>
        <taxon>Marasmiineae</taxon>
        <taxon>Mycenaceae</taxon>
        <taxon>Mycena</taxon>
    </lineage>
</organism>
<name>A0AAD6VA02_9AGAR</name>
<evidence type="ECO:0000313" key="2">
    <source>
        <dbReference type="EMBL" id="KAJ7206878.1"/>
    </source>
</evidence>
<sequence length="713" mass="79641">MLDELPIEDVRSEFPQGFLVTMPDGKFQAVPSVSKTNSLSANSGVFSTAVCVILEHCLVSPPSMDEEPPFQPGLTTSSAFGEEGPSPAQYAGAFFTHAHGFVVTGGIFQSVTTINHAAPRDPADYRVIPLGDLNLLREIGLRDASGIVSRRRGQAAVRRMYSARIHGSSSTVTAIMYQGDGAEEQWHKDISQYANFRHPYIFQLYGVVDMKVLHAAVVHEGLIPYRELWKEYHNSHFSMVYFLACMDAEKYILSASGMELDWSMYTVWIRPSTGQICIDLAPPEHQAAALEFLKSDAGPSGTLLDPPEPTEIIYSIPNREYHSICALHLSWFVRFSISTDASVQIGSIRHLSGTEYEPSLEIAIVPKHLLDEEGWSTEDPDIEARWLPIEDCAEKTLILENGWIRFKDYVFIEGIEYQLRLCGSIDDLPPGYLFLCPLLDLRTEVPMCFRIPECAAYWALDPRGVERLTAAEANARGFPHIEFSVEVLGRRWDSSVYAGIRQFQEAKDFDPYSEDFALEVCRVTCGRDGLLAHWNDTGDRYLSKGKGFSDSGNEDYVSSHASIEDASDVEHDSESDSDLDDVAEEESPSIVGHTEFIVQEESREHDNHNDRTLGENRDEISAYIPIIRHYYLDEAESLAPSRIWNITMCLQFALILTLTKYSRAISTLPDPVVVATIRTKGVEPRIAGTRQCQVTNTANRSKQVEKGGAKTTA</sequence>
<keyword evidence="3" id="KW-1185">Reference proteome</keyword>